<keyword evidence="3" id="KW-1185">Reference proteome</keyword>
<proteinExistence type="predicted"/>
<dbReference type="OrthoDB" id="9147983at2"/>
<dbReference type="RefSeq" id="WP_110999297.1">
    <property type="nucleotide sequence ID" value="NZ_QKTW01000017.1"/>
</dbReference>
<sequence length="344" mass="39014">MKKIVILVAIVFAAGCADIAVSTTETKKPVFTQTEAAKDANRFFWDNFHAGNYDSIPVMTQKLCSALAANPNDLITTAHLGFTHVWAISERQRLQQPDPAITEHVLLARRYFEEAYKMNEKDARILGFLADMSLAEGALLNNKKEQTEGYFMGLKCVQEWPQFNKFTVGYTFSRLPPTDKNFQKGLQWQYESINDCACEGSKLSGLSEKQKTIIAMAGKKPEVTRACLNTWIAPHNFEGFYLNFGDMLVKNGNWKEAIDIYQLAKLSPTFDQWLYKDTLQARISDARENVARFNKPLDEPNLHSQPVMMVNASFACSGCHSMSKNEQINFGKQEPPLSYYFSHK</sequence>
<feature type="signal peptide" evidence="1">
    <location>
        <begin position="1"/>
        <end position="19"/>
    </location>
</feature>
<evidence type="ECO:0000256" key="1">
    <source>
        <dbReference type="SAM" id="SignalP"/>
    </source>
</evidence>
<evidence type="ECO:0000313" key="2">
    <source>
        <dbReference type="EMBL" id="PZF72706.1"/>
    </source>
</evidence>
<dbReference type="PROSITE" id="PS51257">
    <property type="entry name" value="PROKAR_LIPOPROTEIN"/>
    <property type="match status" value="1"/>
</dbReference>
<evidence type="ECO:0000313" key="3">
    <source>
        <dbReference type="Proteomes" id="UP000248745"/>
    </source>
</evidence>
<dbReference type="AlphaFoldDB" id="A0A2W2BGT9"/>
<accession>A0A2W2BGT9</accession>
<reference evidence="2 3" key="1">
    <citation type="submission" date="2018-06" db="EMBL/GenBank/DDBJ databases">
        <title>Mucibacter soli gen. nov., sp. nov., a new member of the family Chitinophagaceae producing mucin.</title>
        <authorList>
            <person name="Kim M.-K."/>
            <person name="Park S."/>
            <person name="Kim T.-S."/>
            <person name="Joung Y."/>
            <person name="Han J.-H."/>
            <person name="Kim S.B."/>
        </authorList>
    </citation>
    <scope>NUCLEOTIDE SEQUENCE [LARGE SCALE GENOMIC DNA]</scope>
    <source>
        <strain evidence="2 3">R1-15</strain>
    </source>
</reference>
<dbReference type="EMBL" id="QKTW01000017">
    <property type="protein sequence ID" value="PZF72706.1"/>
    <property type="molecule type" value="Genomic_DNA"/>
</dbReference>
<name>A0A2W2BGT9_9BACT</name>
<feature type="chain" id="PRO_5015994656" description="Tetratricopeptide repeat protein" evidence="1">
    <location>
        <begin position="20"/>
        <end position="344"/>
    </location>
</feature>
<gene>
    <name evidence="2" type="ORF">DN068_12640</name>
</gene>
<protein>
    <recommendedName>
        <fullName evidence="4">Tetratricopeptide repeat protein</fullName>
    </recommendedName>
</protein>
<keyword evidence="1" id="KW-0732">Signal</keyword>
<comment type="caution">
    <text evidence="2">The sequence shown here is derived from an EMBL/GenBank/DDBJ whole genome shotgun (WGS) entry which is preliminary data.</text>
</comment>
<organism evidence="2 3">
    <name type="scientific">Taibaiella soli</name>
    <dbReference type="NCBI Taxonomy" id="1649169"/>
    <lineage>
        <taxon>Bacteria</taxon>
        <taxon>Pseudomonadati</taxon>
        <taxon>Bacteroidota</taxon>
        <taxon>Chitinophagia</taxon>
        <taxon>Chitinophagales</taxon>
        <taxon>Chitinophagaceae</taxon>
        <taxon>Taibaiella</taxon>
    </lineage>
</organism>
<evidence type="ECO:0008006" key="4">
    <source>
        <dbReference type="Google" id="ProtNLM"/>
    </source>
</evidence>
<dbReference type="Proteomes" id="UP000248745">
    <property type="component" value="Unassembled WGS sequence"/>
</dbReference>